<protein>
    <submittedName>
        <fullName evidence="1">Uncharacterized protein</fullName>
    </submittedName>
</protein>
<evidence type="ECO:0000313" key="2">
    <source>
        <dbReference type="Proteomes" id="UP000466039"/>
    </source>
</evidence>
<gene>
    <name evidence="1" type="ORF">MMON_47260</name>
</gene>
<organism evidence="1 2">
    <name type="scientific">Mycolicibacterium monacense</name>
    <name type="common">Mycobacterium monacense</name>
    <dbReference type="NCBI Taxonomy" id="85693"/>
    <lineage>
        <taxon>Bacteria</taxon>
        <taxon>Bacillati</taxon>
        <taxon>Actinomycetota</taxon>
        <taxon>Actinomycetes</taxon>
        <taxon>Mycobacteriales</taxon>
        <taxon>Mycobacteriaceae</taxon>
        <taxon>Mycolicibacterium</taxon>
    </lineage>
</organism>
<keyword evidence="2" id="KW-1185">Reference proteome</keyword>
<dbReference type="RefSeq" id="WP_083045512.1">
    <property type="nucleotide sequence ID" value="NZ_AP022617.1"/>
</dbReference>
<accession>A0AAD1J1B6</accession>
<dbReference type="EMBL" id="AP022617">
    <property type="protein sequence ID" value="BBZ63425.1"/>
    <property type="molecule type" value="Genomic_DNA"/>
</dbReference>
<name>A0AAD1J1B6_MYCMB</name>
<dbReference type="AlphaFoldDB" id="A0AAD1J1B6"/>
<proteinExistence type="predicted"/>
<evidence type="ECO:0000313" key="1">
    <source>
        <dbReference type="EMBL" id="BBZ63425.1"/>
    </source>
</evidence>
<reference evidence="1 2" key="1">
    <citation type="journal article" date="2019" name="Emerg. Microbes Infect.">
        <title>Comprehensive subspecies identification of 175 nontuberculous mycobacteria species based on 7547 genomic profiles.</title>
        <authorList>
            <person name="Matsumoto Y."/>
            <person name="Kinjo T."/>
            <person name="Motooka D."/>
            <person name="Nabeya D."/>
            <person name="Jung N."/>
            <person name="Uechi K."/>
            <person name="Horii T."/>
            <person name="Iida T."/>
            <person name="Fujita J."/>
            <person name="Nakamura S."/>
        </authorList>
    </citation>
    <scope>NUCLEOTIDE SEQUENCE [LARGE SCALE GENOMIC DNA]</scope>
    <source>
        <strain evidence="1 2">JCM 15658</strain>
    </source>
</reference>
<sequence length="119" mass="13142">MSATDFHAVWCDHRGTGETHHDTYPYCMRMVHGVKTIPLEGEPHPPNIWVTATSMAHPSALTSGELAADGQRFDGIELTIEKYIGAEWVEQTLRLRSDAARSLAATLVRAADIQQGLTR</sequence>
<dbReference type="Proteomes" id="UP000466039">
    <property type="component" value="Chromosome"/>
</dbReference>